<dbReference type="Pfam" id="PF01343">
    <property type="entry name" value="Peptidase_S49"/>
    <property type="match status" value="1"/>
</dbReference>
<protein>
    <submittedName>
        <fullName evidence="8">Signal peptide peptidase SppA, 36K type</fullName>
        <ecNumber evidence="8">3.1.3.2</ecNumber>
    </submittedName>
</protein>
<keyword evidence="6" id="KW-1133">Transmembrane helix</keyword>
<dbReference type="EMBL" id="CP001359">
    <property type="protein sequence ID" value="ACL65772.1"/>
    <property type="molecule type" value="Genomic_DNA"/>
</dbReference>
<keyword evidence="9" id="KW-1185">Reference proteome</keyword>
<evidence type="ECO:0000259" key="7">
    <source>
        <dbReference type="Pfam" id="PF01343"/>
    </source>
</evidence>
<dbReference type="SUPFAM" id="SSF52096">
    <property type="entry name" value="ClpP/crotonase"/>
    <property type="match status" value="1"/>
</dbReference>
<dbReference type="EC" id="3.1.3.2" evidence="8"/>
<dbReference type="InterPro" id="IPR002142">
    <property type="entry name" value="Peptidase_S49"/>
</dbReference>
<dbReference type="AlphaFoldDB" id="B8JBE5"/>
<dbReference type="Proteomes" id="UP000007089">
    <property type="component" value="Chromosome"/>
</dbReference>
<accession>B8JBE5</accession>
<feature type="transmembrane region" description="Helical" evidence="6">
    <location>
        <begin position="79"/>
        <end position="103"/>
    </location>
</feature>
<sequence length="382" mass="39914">MNPSDPNEPLPTTPVGPQEPQPGATGPGSPARPEPPRWGAPPPPPPSWGPPPGPPPPPASWGAPPPGMPPQPPPRRDRLALGIVAFIFGGLFLVFFGFLLLAFGAVRGESPRLGSGPRVGVIDVKGTIGGGERDETEDILKRIRRFAEDGDLKAVVIRVDSPGGSVGASQEIHDEVKRLAQKKVVVCSMGNLAASGGLYVSVACPKIVANPGTLTGSIGVISQFPNVKDLAEKLGVKVETVKTGKLKDAGNPFRDMTPEDRAYWQGLVENTLGQFVKAVAEGRKLDEAKVRAIADGRVLTGAQAKEAGLVDQLGNFYDAVELAKQEAKLSGEAVLVYPPDEHGRFLEQLMGGAAGAVADAVATRVAQGAADARQPGVYFLAR</sequence>
<dbReference type="CDD" id="cd07023">
    <property type="entry name" value="S49_Sppa_N_C"/>
    <property type="match status" value="1"/>
</dbReference>
<dbReference type="HOGENOM" id="CLU_046540_0_0_7"/>
<keyword evidence="4" id="KW-0720">Serine protease</keyword>
<keyword evidence="6" id="KW-0812">Transmembrane</keyword>
<evidence type="ECO:0000256" key="6">
    <source>
        <dbReference type="SAM" id="Phobius"/>
    </source>
</evidence>
<dbReference type="RefSeq" id="WP_012633574.1">
    <property type="nucleotide sequence ID" value="NC_011891.1"/>
</dbReference>
<organism evidence="8 9">
    <name type="scientific">Anaeromyxobacter dehalogenans (strain ATCC BAA-258 / DSM 21875 / 2CP-1)</name>
    <dbReference type="NCBI Taxonomy" id="455488"/>
    <lineage>
        <taxon>Bacteria</taxon>
        <taxon>Pseudomonadati</taxon>
        <taxon>Myxococcota</taxon>
        <taxon>Myxococcia</taxon>
        <taxon>Myxococcales</taxon>
        <taxon>Cystobacterineae</taxon>
        <taxon>Anaeromyxobacteraceae</taxon>
        <taxon>Anaeromyxobacter</taxon>
    </lineage>
</organism>
<dbReference type="InterPro" id="IPR029045">
    <property type="entry name" value="ClpP/crotonase-like_dom_sf"/>
</dbReference>
<gene>
    <name evidence="8" type="ordered locus">A2cp1_2434</name>
</gene>
<feature type="compositionally biased region" description="Pro residues" evidence="5">
    <location>
        <begin position="30"/>
        <end position="73"/>
    </location>
</feature>
<comment type="similarity">
    <text evidence="1">Belongs to the peptidase S49 family.</text>
</comment>
<evidence type="ECO:0000256" key="3">
    <source>
        <dbReference type="ARBA" id="ARBA00022801"/>
    </source>
</evidence>
<dbReference type="NCBIfam" id="TIGR00706">
    <property type="entry name" value="SppA_dom"/>
    <property type="match status" value="1"/>
</dbReference>
<feature type="domain" description="Peptidase S49" evidence="7">
    <location>
        <begin position="179"/>
        <end position="329"/>
    </location>
</feature>
<dbReference type="GO" id="GO:0003993">
    <property type="term" value="F:acid phosphatase activity"/>
    <property type="evidence" value="ECO:0007669"/>
    <property type="project" value="UniProtKB-EC"/>
</dbReference>
<name>B8JBE5_ANAD2</name>
<keyword evidence="3 8" id="KW-0378">Hydrolase</keyword>
<evidence type="ECO:0000256" key="1">
    <source>
        <dbReference type="ARBA" id="ARBA00008683"/>
    </source>
</evidence>
<keyword evidence="2" id="KW-0645">Protease</keyword>
<reference evidence="8" key="1">
    <citation type="submission" date="2009-01" db="EMBL/GenBank/DDBJ databases">
        <title>Complete sequence of Anaeromyxobacter dehalogenans 2CP-1.</title>
        <authorList>
            <consortium name="US DOE Joint Genome Institute"/>
            <person name="Lucas S."/>
            <person name="Copeland A."/>
            <person name="Lapidus A."/>
            <person name="Glavina del Rio T."/>
            <person name="Dalin E."/>
            <person name="Tice H."/>
            <person name="Bruce D."/>
            <person name="Goodwin L."/>
            <person name="Pitluck S."/>
            <person name="Saunders E."/>
            <person name="Brettin T."/>
            <person name="Detter J.C."/>
            <person name="Han C."/>
            <person name="Larimer F."/>
            <person name="Land M."/>
            <person name="Hauser L."/>
            <person name="Kyrpides N."/>
            <person name="Ovchinnikova G."/>
            <person name="Beliaev A.S."/>
            <person name="Richardson P."/>
        </authorList>
    </citation>
    <scope>NUCLEOTIDE SEQUENCE</scope>
    <source>
        <strain evidence="8">2CP-1</strain>
    </source>
</reference>
<dbReference type="PANTHER" id="PTHR42987">
    <property type="entry name" value="PEPTIDASE S49"/>
    <property type="match status" value="1"/>
</dbReference>
<evidence type="ECO:0000256" key="5">
    <source>
        <dbReference type="SAM" id="MobiDB-lite"/>
    </source>
</evidence>
<evidence type="ECO:0000313" key="8">
    <source>
        <dbReference type="EMBL" id="ACL65772.1"/>
    </source>
</evidence>
<evidence type="ECO:0000313" key="9">
    <source>
        <dbReference type="Proteomes" id="UP000007089"/>
    </source>
</evidence>
<dbReference type="KEGG" id="acp:A2cp1_2434"/>
<dbReference type="InterPro" id="IPR004635">
    <property type="entry name" value="Pept_S49_SppA"/>
</dbReference>
<feature type="region of interest" description="Disordered" evidence="5">
    <location>
        <begin position="1"/>
        <end position="73"/>
    </location>
</feature>
<dbReference type="PANTHER" id="PTHR42987:SF7">
    <property type="entry name" value="SIGNAL PEPTIDE PEPTIDASE SPPA-RELATED"/>
    <property type="match status" value="1"/>
</dbReference>
<evidence type="ECO:0000256" key="4">
    <source>
        <dbReference type="ARBA" id="ARBA00022825"/>
    </source>
</evidence>
<feature type="compositionally biased region" description="Pro residues" evidence="5">
    <location>
        <begin position="1"/>
        <end position="20"/>
    </location>
</feature>
<dbReference type="GO" id="GO:0006508">
    <property type="term" value="P:proteolysis"/>
    <property type="evidence" value="ECO:0007669"/>
    <property type="project" value="UniProtKB-KW"/>
</dbReference>
<dbReference type="GO" id="GO:0008236">
    <property type="term" value="F:serine-type peptidase activity"/>
    <property type="evidence" value="ECO:0007669"/>
    <property type="project" value="UniProtKB-KW"/>
</dbReference>
<dbReference type="InterPro" id="IPR047272">
    <property type="entry name" value="S49_SppA_C"/>
</dbReference>
<proteinExistence type="inferred from homology"/>
<evidence type="ECO:0000256" key="2">
    <source>
        <dbReference type="ARBA" id="ARBA00022670"/>
    </source>
</evidence>
<keyword evidence="6" id="KW-0472">Membrane</keyword>
<dbReference type="Gene3D" id="3.90.226.10">
    <property type="entry name" value="2-enoyl-CoA Hydratase, Chain A, domain 1"/>
    <property type="match status" value="2"/>
</dbReference>